<dbReference type="InterPro" id="IPR018490">
    <property type="entry name" value="cNMP-bd_dom_sf"/>
</dbReference>
<reference evidence="8" key="2">
    <citation type="submission" date="2020-02" db="EMBL/GenBank/DDBJ databases">
        <authorList>
            <person name="Feng H."/>
        </authorList>
    </citation>
    <scope>NUCLEOTIDE SEQUENCE [LARGE SCALE GENOMIC DNA]</scope>
    <source>
        <strain evidence="8">Gsoil 114</strain>
    </source>
</reference>
<evidence type="ECO:0000313" key="9">
    <source>
        <dbReference type="Proteomes" id="UP000030588"/>
    </source>
</evidence>
<evidence type="ECO:0000313" key="7">
    <source>
        <dbReference type="EMBL" id="KHD85346.1"/>
    </source>
</evidence>
<keyword evidence="2" id="KW-0238">DNA-binding</keyword>
<dbReference type="AlphaFoldDB" id="A0A0A6VCQ1"/>
<evidence type="ECO:0000313" key="10">
    <source>
        <dbReference type="Proteomes" id="UP000476934"/>
    </source>
</evidence>
<keyword evidence="1" id="KW-0805">Transcription regulation</keyword>
<comment type="caution">
    <text evidence="7">The sequence shown here is derived from an EMBL/GenBank/DDBJ whole genome shotgun (WGS) entry which is preliminary data.</text>
</comment>
<dbReference type="GO" id="GO:0005829">
    <property type="term" value="C:cytosol"/>
    <property type="evidence" value="ECO:0007669"/>
    <property type="project" value="TreeGrafter"/>
</dbReference>
<dbReference type="PANTHER" id="PTHR24567">
    <property type="entry name" value="CRP FAMILY TRANSCRIPTIONAL REGULATORY PROTEIN"/>
    <property type="match status" value="1"/>
</dbReference>
<accession>A0A0A6VCQ1</accession>
<dbReference type="CDD" id="cd00038">
    <property type="entry name" value="CAP_ED"/>
    <property type="match status" value="1"/>
</dbReference>
<dbReference type="Proteomes" id="UP000030588">
    <property type="component" value="Unassembled WGS sequence"/>
</dbReference>
<keyword evidence="10" id="KW-1185">Reference proteome</keyword>
<evidence type="ECO:0000313" key="8">
    <source>
        <dbReference type="EMBL" id="NEY21509.1"/>
    </source>
</evidence>
<dbReference type="STRING" id="363870.NG54_10015"/>
<evidence type="ECO:0000256" key="1">
    <source>
        <dbReference type="ARBA" id="ARBA00023015"/>
    </source>
</evidence>
<feature type="domain" description="Cyclic nucleotide-binding" evidence="5">
    <location>
        <begin position="13"/>
        <end position="133"/>
    </location>
</feature>
<dbReference type="InterPro" id="IPR012318">
    <property type="entry name" value="HTH_CRP"/>
</dbReference>
<feature type="domain" description="HTH crp-type" evidence="6">
    <location>
        <begin position="147"/>
        <end position="221"/>
    </location>
</feature>
<gene>
    <name evidence="8" type="ORF">G4D61_16320</name>
    <name evidence="7" type="ORF">NG54_10015</name>
</gene>
<dbReference type="Proteomes" id="UP000476934">
    <property type="component" value="Unassembled WGS sequence"/>
</dbReference>
<dbReference type="SMART" id="SM00419">
    <property type="entry name" value="HTH_CRP"/>
    <property type="match status" value="1"/>
</dbReference>
<dbReference type="GO" id="GO:0003700">
    <property type="term" value="F:DNA-binding transcription factor activity"/>
    <property type="evidence" value="ECO:0007669"/>
    <property type="project" value="TreeGrafter"/>
</dbReference>
<reference evidence="7 9" key="1">
    <citation type="submission" date="2014-10" db="EMBL/GenBank/DDBJ databases">
        <title>Draft genome of phytase producing Bacillus ginsengihumi strain M2.11.</title>
        <authorList>
            <person name="Toymentseva A."/>
            <person name="Boulygina E.A."/>
            <person name="Kazakov S.V."/>
            <person name="Kayumov I."/>
            <person name="Suleimanova A.D."/>
            <person name="Mardanova A.M."/>
            <person name="Maria S.N."/>
            <person name="Sergey M.Y."/>
            <person name="Sharipova M.R."/>
        </authorList>
    </citation>
    <scope>NUCLEOTIDE SEQUENCE [LARGE SCALE GENOMIC DNA]</scope>
    <source>
        <strain evidence="7 9">M2.11</strain>
    </source>
</reference>
<reference evidence="8 10" key="3">
    <citation type="submission" date="2020-03" db="EMBL/GenBank/DDBJ databases">
        <title>Bacillus aquiflavi sp. nov., isolated from yellow water of strong flavor Chinese baijiu in Yibin region of China.</title>
        <authorList>
            <person name="Xie J."/>
        </authorList>
    </citation>
    <scope>NUCLEOTIDE SEQUENCE [LARGE SCALE GENOMIC DNA]</scope>
    <source>
        <strain evidence="8 10">Gsoil 114</strain>
    </source>
</reference>
<protein>
    <submittedName>
        <fullName evidence="7">Crp/Fnr family transcriptional regulator</fullName>
    </submittedName>
</protein>
<dbReference type="SMART" id="SM00100">
    <property type="entry name" value="cNMP"/>
    <property type="match status" value="1"/>
</dbReference>
<dbReference type="OrthoDB" id="9810708at2"/>
<keyword evidence="3" id="KW-0010">Activator</keyword>
<evidence type="ECO:0000256" key="4">
    <source>
        <dbReference type="ARBA" id="ARBA00023163"/>
    </source>
</evidence>
<dbReference type="Gene3D" id="1.10.10.10">
    <property type="entry name" value="Winged helix-like DNA-binding domain superfamily/Winged helix DNA-binding domain"/>
    <property type="match status" value="1"/>
</dbReference>
<dbReference type="PROSITE" id="PS50042">
    <property type="entry name" value="CNMP_BINDING_3"/>
    <property type="match status" value="1"/>
</dbReference>
<sequence length="231" mass="26951">MENKHEWIRQIALFQDLSNEDLSVIASAIRTKHVQKGTHIFYQHEQQAAVYFIKEGQVKIYRDDINGKEQIVSLLHEGDMFPHVGFFHKIHYPANSIAIVPTTLMYIHLLDFENVLMQHPNIAIKLYGIMSKEILDLQDRLEEQMLSNVYIQVINLFLRLGRSHGKWVDDKYMLVSIPLSIRDLASMIGTTRETISRTIHQLKEKNIVIPQTKGKYLIDVFQLEKEKGQIE</sequence>
<evidence type="ECO:0000256" key="2">
    <source>
        <dbReference type="ARBA" id="ARBA00023125"/>
    </source>
</evidence>
<evidence type="ECO:0000259" key="5">
    <source>
        <dbReference type="PROSITE" id="PS50042"/>
    </source>
</evidence>
<dbReference type="EMBL" id="JAAIWK010000036">
    <property type="protein sequence ID" value="NEY21509.1"/>
    <property type="molecule type" value="Genomic_DNA"/>
</dbReference>
<dbReference type="Pfam" id="PF13545">
    <property type="entry name" value="HTH_Crp_2"/>
    <property type="match status" value="1"/>
</dbReference>
<dbReference type="InterPro" id="IPR036388">
    <property type="entry name" value="WH-like_DNA-bd_sf"/>
</dbReference>
<dbReference type="InterPro" id="IPR036390">
    <property type="entry name" value="WH_DNA-bd_sf"/>
</dbReference>
<name>A0A0A6VCQ1_9BACI</name>
<dbReference type="PROSITE" id="PS51063">
    <property type="entry name" value="HTH_CRP_2"/>
    <property type="match status" value="1"/>
</dbReference>
<dbReference type="Pfam" id="PF00027">
    <property type="entry name" value="cNMP_binding"/>
    <property type="match status" value="1"/>
</dbReference>
<evidence type="ECO:0000259" key="6">
    <source>
        <dbReference type="PROSITE" id="PS51063"/>
    </source>
</evidence>
<dbReference type="InterPro" id="IPR050397">
    <property type="entry name" value="Env_Response_Regulators"/>
</dbReference>
<dbReference type="RefSeq" id="WP_025731049.1">
    <property type="nucleotide sequence ID" value="NZ_JAAIWK010000036.1"/>
</dbReference>
<evidence type="ECO:0000256" key="3">
    <source>
        <dbReference type="ARBA" id="ARBA00023159"/>
    </source>
</evidence>
<dbReference type="GO" id="GO:0003677">
    <property type="term" value="F:DNA binding"/>
    <property type="evidence" value="ECO:0007669"/>
    <property type="project" value="UniProtKB-KW"/>
</dbReference>
<dbReference type="SUPFAM" id="SSF46785">
    <property type="entry name" value="Winged helix' DNA-binding domain"/>
    <property type="match status" value="1"/>
</dbReference>
<dbReference type="PANTHER" id="PTHR24567:SF26">
    <property type="entry name" value="REGULATORY PROTEIN YEIL"/>
    <property type="match status" value="1"/>
</dbReference>
<dbReference type="InterPro" id="IPR014710">
    <property type="entry name" value="RmlC-like_jellyroll"/>
</dbReference>
<dbReference type="EMBL" id="JRUN01000026">
    <property type="protein sequence ID" value="KHD85346.1"/>
    <property type="molecule type" value="Genomic_DNA"/>
</dbReference>
<dbReference type="Gene3D" id="2.60.120.10">
    <property type="entry name" value="Jelly Rolls"/>
    <property type="match status" value="1"/>
</dbReference>
<keyword evidence="4" id="KW-0804">Transcription</keyword>
<proteinExistence type="predicted"/>
<organism evidence="7 9">
    <name type="scientific">Heyndrickxia ginsengihumi</name>
    <dbReference type="NCBI Taxonomy" id="363870"/>
    <lineage>
        <taxon>Bacteria</taxon>
        <taxon>Bacillati</taxon>
        <taxon>Bacillota</taxon>
        <taxon>Bacilli</taxon>
        <taxon>Bacillales</taxon>
        <taxon>Bacillaceae</taxon>
        <taxon>Heyndrickxia</taxon>
    </lineage>
</organism>
<dbReference type="PRINTS" id="PR00034">
    <property type="entry name" value="HTHCRP"/>
</dbReference>
<dbReference type="InterPro" id="IPR000595">
    <property type="entry name" value="cNMP-bd_dom"/>
</dbReference>
<dbReference type="SUPFAM" id="SSF51206">
    <property type="entry name" value="cAMP-binding domain-like"/>
    <property type="match status" value="1"/>
</dbReference>